<gene>
    <name evidence="2" type="ORF">PPRIM_AZ9-3.1.T2200005</name>
    <name evidence="3" type="ORF">PPRIM_AZ9-3.1.T2540002</name>
</gene>
<evidence type="ECO:0000313" key="4">
    <source>
        <dbReference type="Proteomes" id="UP000688137"/>
    </source>
</evidence>
<organism evidence="2 4">
    <name type="scientific">Paramecium primaurelia</name>
    <dbReference type="NCBI Taxonomy" id="5886"/>
    <lineage>
        <taxon>Eukaryota</taxon>
        <taxon>Sar</taxon>
        <taxon>Alveolata</taxon>
        <taxon>Ciliophora</taxon>
        <taxon>Intramacronucleata</taxon>
        <taxon>Oligohymenophorea</taxon>
        <taxon>Peniculida</taxon>
        <taxon>Parameciidae</taxon>
        <taxon>Paramecium</taxon>
    </lineage>
</organism>
<evidence type="ECO:0000313" key="3">
    <source>
        <dbReference type="EMBL" id="CAD8118639.1"/>
    </source>
</evidence>
<comment type="caution">
    <text evidence="2">The sequence shown here is derived from an EMBL/GenBank/DDBJ whole genome shotgun (WGS) entry which is preliminary data.</text>
</comment>
<dbReference type="EMBL" id="CAJJDM010000263">
    <property type="protein sequence ID" value="CAD8118639.1"/>
    <property type="molecule type" value="Genomic_DNA"/>
</dbReference>
<accession>A0A8S1QTS1</accession>
<dbReference type="EMBL" id="CAJJDM010000229">
    <property type="protein sequence ID" value="CAD8118017.1"/>
    <property type="molecule type" value="Genomic_DNA"/>
</dbReference>
<name>A0A8S1QTS1_PARPR</name>
<keyword evidence="4" id="KW-1185">Reference proteome</keyword>
<keyword evidence="1" id="KW-0732">Signal</keyword>
<dbReference type="Proteomes" id="UP000688137">
    <property type="component" value="Unassembled WGS sequence"/>
</dbReference>
<evidence type="ECO:0000313" key="2">
    <source>
        <dbReference type="EMBL" id="CAD8118017.1"/>
    </source>
</evidence>
<protein>
    <submittedName>
        <fullName evidence="2">Uncharacterized protein</fullName>
    </submittedName>
</protein>
<dbReference type="AlphaFoldDB" id="A0A8S1QTS1"/>
<sequence length="42" mass="4800">MCSSVNVLKFLLQFSIGLLNAMQKSKVIVSANKYRSWHTNLE</sequence>
<proteinExistence type="predicted"/>
<evidence type="ECO:0000256" key="1">
    <source>
        <dbReference type="SAM" id="SignalP"/>
    </source>
</evidence>
<feature type="signal peptide" evidence="1">
    <location>
        <begin position="1"/>
        <end position="21"/>
    </location>
</feature>
<reference evidence="2" key="1">
    <citation type="submission" date="2021-01" db="EMBL/GenBank/DDBJ databases">
        <authorList>
            <consortium name="Genoscope - CEA"/>
            <person name="William W."/>
        </authorList>
    </citation>
    <scope>NUCLEOTIDE SEQUENCE</scope>
</reference>
<feature type="chain" id="PRO_5036273298" evidence="1">
    <location>
        <begin position="22"/>
        <end position="42"/>
    </location>
</feature>